<comment type="caution">
    <text evidence="1">The sequence shown here is derived from an EMBL/GenBank/DDBJ whole genome shotgun (WGS) entry which is preliminary data.</text>
</comment>
<keyword evidence="2" id="KW-1185">Reference proteome</keyword>
<proteinExistence type="predicted"/>
<accession>A0A150GMS2</accession>
<dbReference type="OrthoDB" id="535454at2759"/>
<name>A0A150GMS2_GONPE</name>
<dbReference type="AlphaFoldDB" id="A0A150GMS2"/>
<organism evidence="1 2">
    <name type="scientific">Gonium pectorale</name>
    <name type="common">Green alga</name>
    <dbReference type="NCBI Taxonomy" id="33097"/>
    <lineage>
        <taxon>Eukaryota</taxon>
        <taxon>Viridiplantae</taxon>
        <taxon>Chlorophyta</taxon>
        <taxon>core chlorophytes</taxon>
        <taxon>Chlorophyceae</taxon>
        <taxon>CS clade</taxon>
        <taxon>Chlamydomonadales</taxon>
        <taxon>Volvocaceae</taxon>
        <taxon>Gonium</taxon>
    </lineage>
</organism>
<dbReference type="Proteomes" id="UP000075714">
    <property type="component" value="Unassembled WGS sequence"/>
</dbReference>
<sequence>MVQGSPSRTVTVNMIDVCSDSDCDGCCSKNTGNGAYKLIDLEKWPASQLLGFNPNANNFDINDVSKPTAGNLRPGAPADSVMALCYRDVGRHKHLTKQGSAQFPSICRCQAVK</sequence>
<dbReference type="STRING" id="33097.A0A150GMS2"/>
<gene>
    <name evidence="1" type="ORF">GPECTOR_13g653</name>
</gene>
<evidence type="ECO:0000313" key="1">
    <source>
        <dbReference type="EMBL" id="KXZ51166.1"/>
    </source>
</evidence>
<evidence type="ECO:0000313" key="2">
    <source>
        <dbReference type="Proteomes" id="UP000075714"/>
    </source>
</evidence>
<reference evidence="2" key="1">
    <citation type="journal article" date="2016" name="Nat. Commun.">
        <title>The Gonium pectorale genome demonstrates co-option of cell cycle regulation during the evolution of multicellularity.</title>
        <authorList>
            <person name="Hanschen E.R."/>
            <person name="Marriage T.N."/>
            <person name="Ferris P.J."/>
            <person name="Hamaji T."/>
            <person name="Toyoda A."/>
            <person name="Fujiyama A."/>
            <person name="Neme R."/>
            <person name="Noguchi H."/>
            <person name="Minakuchi Y."/>
            <person name="Suzuki M."/>
            <person name="Kawai-Toyooka H."/>
            <person name="Smith D.R."/>
            <person name="Sparks H."/>
            <person name="Anderson J."/>
            <person name="Bakaric R."/>
            <person name="Luria V."/>
            <person name="Karger A."/>
            <person name="Kirschner M.W."/>
            <person name="Durand P.M."/>
            <person name="Michod R.E."/>
            <person name="Nozaki H."/>
            <person name="Olson B.J."/>
        </authorList>
    </citation>
    <scope>NUCLEOTIDE SEQUENCE [LARGE SCALE GENOMIC DNA]</scope>
    <source>
        <strain evidence="2">NIES-2863</strain>
    </source>
</reference>
<dbReference type="EMBL" id="LSYV01000014">
    <property type="protein sequence ID" value="KXZ51166.1"/>
    <property type="molecule type" value="Genomic_DNA"/>
</dbReference>
<protein>
    <submittedName>
        <fullName evidence="1">Uncharacterized protein</fullName>
    </submittedName>
</protein>